<dbReference type="AlphaFoldDB" id="A0A3A2ZLM8"/>
<gene>
    <name evidence="2" type="ORF">PHISCL_03715</name>
</gene>
<dbReference type="STRING" id="2070753.A0A3A2ZLM8"/>
<comment type="caution">
    <text evidence="2">The sequence shown here is derived from an EMBL/GenBank/DDBJ whole genome shotgun (WGS) entry which is preliminary data.</text>
</comment>
<accession>A0A3A2ZLM8</accession>
<dbReference type="Pfam" id="PF21087">
    <property type="entry name" value="Glyco_hydro_134"/>
    <property type="match status" value="1"/>
</dbReference>
<protein>
    <submittedName>
        <fullName evidence="2">Uncharacterized protein</fullName>
    </submittedName>
</protein>
<name>A0A3A2ZLM8_9EURO</name>
<evidence type="ECO:0000256" key="1">
    <source>
        <dbReference type="SAM" id="SignalP"/>
    </source>
</evidence>
<feature type="chain" id="PRO_5017191476" evidence="1">
    <location>
        <begin position="16"/>
        <end position="191"/>
    </location>
</feature>
<sequence>MKLALIVSLAQLCLSTVIPRSQTDLVTRDGDRGSYAVDGLGTRKQAVLDAGGNTMDLAIAMLETETMTADYTYGDGKTGDATNFGIFKQNWYMLRTSAKEFLGETTEQVDDGAILNKDLGKDIQARHDGEEKYGFDVWYAGHRNGKTGVDNPDTQDINDYKSAVQWIKKQIDSDEKYLSDDTRFWVDVHPI</sequence>
<organism evidence="2 3">
    <name type="scientific">Aspergillus sclerotialis</name>
    <dbReference type="NCBI Taxonomy" id="2070753"/>
    <lineage>
        <taxon>Eukaryota</taxon>
        <taxon>Fungi</taxon>
        <taxon>Dikarya</taxon>
        <taxon>Ascomycota</taxon>
        <taxon>Pezizomycotina</taxon>
        <taxon>Eurotiomycetes</taxon>
        <taxon>Eurotiomycetidae</taxon>
        <taxon>Eurotiales</taxon>
        <taxon>Aspergillaceae</taxon>
        <taxon>Aspergillus</taxon>
        <taxon>Aspergillus subgen. Polypaecilum</taxon>
    </lineage>
</organism>
<dbReference type="EMBL" id="MVGC01000099">
    <property type="protein sequence ID" value="RJE23956.1"/>
    <property type="molecule type" value="Genomic_DNA"/>
</dbReference>
<reference evidence="3" key="1">
    <citation type="submission" date="2017-02" db="EMBL/GenBank/DDBJ databases">
        <authorList>
            <person name="Tafer H."/>
            <person name="Lopandic K."/>
        </authorList>
    </citation>
    <scope>NUCLEOTIDE SEQUENCE [LARGE SCALE GENOMIC DNA]</scope>
    <source>
        <strain evidence="3">CBS 366.77</strain>
    </source>
</reference>
<dbReference type="Proteomes" id="UP000266188">
    <property type="component" value="Unassembled WGS sequence"/>
</dbReference>
<evidence type="ECO:0000313" key="3">
    <source>
        <dbReference type="Proteomes" id="UP000266188"/>
    </source>
</evidence>
<dbReference type="CDD" id="cd19610">
    <property type="entry name" value="mannanase_GH134"/>
    <property type="match status" value="1"/>
</dbReference>
<keyword evidence="3" id="KW-1185">Reference proteome</keyword>
<dbReference type="OrthoDB" id="2888121at2759"/>
<keyword evidence="1" id="KW-0732">Signal</keyword>
<evidence type="ECO:0000313" key="2">
    <source>
        <dbReference type="EMBL" id="RJE23956.1"/>
    </source>
</evidence>
<dbReference type="InterPro" id="IPR049168">
    <property type="entry name" value="Glyco_hydro_134"/>
</dbReference>
<feature type="signal peptide" evidence="1">
    <location>
        <begin position="1"/>
        <end position="15"/>
    </location>
</feature>
<proteinExistence type="predicted"/>